<sequence length="275" mass="30076">MATEFIHTMFPQSAYYAATKYPDHYKYFFPDDTQSLCSPSALEDNADEDEERMLMFRWTTLIVVYMTGIISMLLYSLVNVAALCCFSLIPRTSLMHVPFILLNIATSAGSAFCAAYACWTGELGRVSQRSRNGKAGSGVSSEPSANTRNSRRIHRVFLYSVCLGFFVLAFFGFSVIPMLSESVIVGTALLATASVGVTVLTRWPLVGRQWLSFAIIALGLAVAVGGAAADVPLCKHGYAYAVSGMSIIYFGYHVIMTGLLHYVHQDLSYRTAAAV</sequence>
<dbReference type="EMBL" id="LSYV01000169">
    <property type="protein sequence ID" value="KXZ42278.1"/>
    <property type="molecule type" value="Genomic_DNA"/>
</dbReference>
<dbReference type="AlphaFoldDB" id="A0A150FXG7"/>
<feature type="transmembrane region" description="Helical" evidence="1">
    <location>
        <begin position="156"/>
        <end position="176"/>
    </location>
</feature>
<keyword evidence="1" id="KW-0472">Membrane</keyword>
<dbReference type="Proteomes" id="UP000075714">
    <property type="component" value="Unassembled WGS sequence"/>
</dbReference>
<organism evidence="2 3">
    <name type="scientific">Gonium pectorale</name>
    <name type="common">Green alga</name>
    <dbReference type="NCBI Taxonomy" id="33097"/>
    <lineage>
        <taxon>Eukaryota</taxon>
        <taxon>Viridiplantae</taxon>
        <taxon>Chlorophyta</taxon>
        <taxon>core chlorophytes</taxon>
        <taxon>Chlorophyceae</taxon>
        <taxon>CS clade</taxon>
        <taxon>Chlamydomonadales</taxon>
        <taxon>Volvocaceae</taxon>
        <taxon>Gonium</taxon>
    </lineage>
</organism>
<keyword evidence="1" id="KW-1133">Transmembrane helix</keyword>
<protein>
    <submittedName>
        <fullName evidence="2">Uncharacterized protein</fullName>
    </submittedName>
</protein>
<proteinExistence type="predicted"/>
<evidence type="ECO:0000256" key="1">
    <source>
        <dbReference type="SAM" id="Phobius"/>
    </source>
</evidence>
<keyword evidence="1" id="KW-0812">Transmembrane</keyword>
<name>A0A150FXG7_GONPE</name>
<feature type="transmembrane region" description="Helical" evidence="1">
    <location>
        <begin position="62"/>
        <end position="89"/>
    </location>
</feature>
<evidence type="ECO:0000313" key="3">
    <source>
        <dbReference type="Proteomes" id="UP000075714"/>
    </source>
</evidence>
<comment type="caution">
    <text evidence="2">The sequence shown here is derived from an EMBL/GenBank/DDBJ whole genome shotgun (WGS) entry which is preliminary data.</text>
</comment>
<feature type="transmembrane region" description="Helical" evidence="1">
    <location>
        <begin position="210"/>
        <end position="231"/>
    </location>
</feature>
<reference evidence="3" key="1">
    <citation type="journal article" date="2016" name="Nat. Commun.">
        <title>The Gonium pectorale genome demonstrates co-option of cell cycle regulation during the evolution of multicellularity.</title>
        <authorList>
            <person name="Hanschen E.R."/>
            <person name="Marriage T.N."/>
            <person name="Ferris P.J."/>
            <person name="Hamaji T."/>
            <person name="Toyoda A."/>
            <person name="Fujiyama A."/>
            <person name="Neme R."/>
            <person name="Noguchi H."/>
            <person name="Minakuchi Y."/>
            <person name="Suzuki M."/>
            <person name="Kawai-Toyooka H."/>
            <person name="Smith D.R."/>
            <person name="Sparks H."/>
            <person name="Anderson J."/>
            <person name="Bakaric R."/>
            <person name="Luria V."/>
            <person name="Karger A."/>
            <person name="Kirschner M.W."/>
            <person name="Durand P.M."/>
            <person name="Michod R.E."/>
            <person name="Nozaki H."/>
            <person name="Olson B.J."/>
        </authorList>
    </citation>
    <scope>NUCLEOTIDE SEQUENCE [LARGE SCALE GENOMIC DNA]</scope>
    <source>
        <strain evidence="3">NIES-2863</strain>
    </source>
</reference>
<gene>
    <name evidence="2" type="ORF">GPECTOR_169g182</name>
</gene>
<keyword evidence="3" id="KW-1185">Reference proteome</keyword>
<feature type="transmembrane region" description="Helical" evidence="1">
    <location>
        <begin position="182"/>
        <end position="203"/>
    </location>
</feature>
<evidence type="ECO:0000313" key="2">
    <source>
        <dbReference type="EMBL" id="KXZ42278.1"/>
    </source>
</evidence>
<feature type="transmembrane region" description="Helical" evidence="1">
    <location>
        <begin position="237"/>
        <end position="260"/>
    </location>
</feature>
<feature type="transmembrane region" description="Helical" evidence="1">
    <location>
        <begin position="95"/>
        <end position="119"/>
    </location>
</feature>
<accession>A0A150FXG7</accession>